<proteinExistence type="predicted"/>
<dbReference type="SUPFAM" id="SSF48498">
    <property type="entry name" value="Tetracyclin repressor-like, C-terminal domain"/>
    <property type="match status" value="1"/>
</dbReference>
<dbReference type="GO" id="GO:0045892">
    <property type="term" value="P:negative regulation of DNA-templated transcription"/>
    <property type="evidence" value="ECO:0007669"/>
    <property type="project" value="InterPro"/>
</dbReference>
<dbReference type="PANTHER" id="PTHR30055">
    <property type="entry name" value="HTH-TYPE TRANSCRIPTIONAL REGULATOR RUTR"/>
    <property type="match status" value="1"/>
</dbReference>
<evidence type="ECO:0000256" key="4">
    <source>
        <dbReference type="PROSITE-ProRule" id="PRU00335"/>
    </source>
</evidence>
<feature type="domain" description="HTH tetR-type" evidence="5">
    <location>
        <begin position="21"/>
        <end position="81"/>
    </location>
</feature>
<dbReference type="Pfam" id="PF00440">
    <property type="entry name" value="TetR_N"/>
    <property type="match status" value="1"/>
</dbReference>
<sequence length="278" mass="31277">MANPERSTEMLWEPQPEPRRSLNLERIVRAAVELADAEGLAALSMRRLAERLGFTTMALYRHVPGKAELLTLMRERVHGETEADAGPARAAGWRAELEVWARDELAMYRRHPWLAESDDARHVPGPHTVGRFERALEIVARTGLPPAHVVAAVNLVGGFVGSTARQAAAEARMRRRTGVSDEEWWQDRDSLFAHLDRYPTLSRLYREGAYDTPPDPFEFGLQRVLDGVEALVRYESRDEKGCGVCGRPVDRGPAGRPRDYCSPACRQRAYRLRRGQGG</sequence>
<dbReference type="RefSeq" id="WP_114397197.1">
    <property type="nucleotide sequence ID" value="NZ_QEIM01000030.1"/>
</dbReference>
<dbReference type="InterPro" id="IPR004111">
    <property type="entry name" value="Repressor_TetR_C"/>
</dbReference>
<dbReference type="PANTHER" id="PTHR30055:SF151">
    <property type="entry name" value="TRANSCRIPTIONAL REGULATORY PROTEIN"/>
    <property type="match status" value="1"/>
</dbReference>
<evidence type="ECO:0000256" key="3">
    <source>
        <dbReference type="ARBA" id="ARBA00023163"/>
    </source>
</evidence>
<dbReference type="InterPro" id="IPR050109">
    <property type="entry name" value="HTH-type_TetR-like_transc_reg"/>
</dbReference>
<dbReference type="InterPro" id="IPR009057">
    <property type="entry name" value="Homeodomain-like_sf"/>
</dbReference>
<evidence type="ECO:0000313" key="6">
    <source>
        <dbReference type="EMBL" id="RCV59829.1"/>
    </source>
</evidence>
<dbReference type="OrthoDB" id="4540879at2"/>
<dbReference type="PROSITE" id="PS50977">
    <property type="entry name" value="HTH_TETR_2"/>
    <property type="match status" value="1"/>
</dbReference>
<dbReference type="GO" id="GO:0000976">
    <property type="term" value="F:transcription cis-regulatory region binding"/>
    <property type="evidence" value="ECO:0007669"/>
    <property type="project" value="TreeGrafter"/>
</dbReference>
<evidence type="ECO:0000256" key="1">
    <source>
        <dbReference type="ARBA" id="ARBA00023015"/>
    </source>
</evidence>
<dbReference type="Pfam" id="PF02909">
    <property type="entry name" value="TetR_C_1"/>
    <property type="match status" value="1"/>
</dbReference>
<dbReference type="InterPro" id="IPR001647">
    <property type="entry name" value="HTH_TetR"/>
</dbReference>
<dbReference type="EMBL" id="QEIN01000053">
    <property type="protein sequence ID" value="RCV59829.1"/>
    <property type="molecule type" value="Genomic_DNA"/>
</dbReference>
<feature type="DNA-binding region" description="H-T-H motif" evidence="4">
    <location>
        <begin position="44"/>
        <end position="63"/>
    </location>
</feature>
<protein>
    <submittedName>
        <fullName evidence="6">TetR family transcriptional regulator</fullName>
    </submittedName>
</protein>
<dbReference type="SUPFAM" id="SSF46689">
    <property type="entry name" value="Homeodomain-like"/>
    <property type="match status" value="1"/>
</dbReference>
<dbReference type="Gene3D" id="1.10.357.10">
    <property type="entry name" value="Tetracycline Repressor, domain 2"/>
    <property type="match status" value="1"/>
</dbReference>
<name>A0A368T7D9_9ACTN</name>
<comment type="caution">
    <text evidence="6">The sequence shown here is derived from an EMBL/GenBank/DDBJ whole genome shotgun (WGS) entry which is preliminary data.</text>
</comment>
<dbReference type="InterPro" id="IPR036271">
    <property type="entry name" value="Tet_transcr_reg_TetR-rel_C_sf"/>
</dbReference>
<keyword evidence="1" id="KW-0805">Transcription regulation</keyword>
<evidence type="ECO:0000259" key="5">
    <source>
        <dbReference type="PROSITE" id="PS50977"/>
    </source>
</evidence>
<evidence type="ECO:0000256" key="2">
    <source>
        <dbReference type="ARBA" id="ARBA00023125"/>
    </source>
</evidence>
<dbReference type="AlphaFoldDB" id="A0A368T7D9"/>
<keyword evidence="3" id="KW-0804">Transcription</keyword>
<dbReference type="GO" id="GO:0003700">
    <property type="term" value="F:DNA-binding transcription factor activity"/>
    <property type="evidence" value="ECO:0007669"/>
    <property type="project" value="TreeGrafter"/>
</dbReference>
<gene>
    <name evidence="6" type="ORF">DEF24_08715</name>
</gene>
<reference evidence="6 7" key="1">
    <citation type="submission" date="2018-04" db="EMBL/GenBank/DDBJ databases">
        <title>Novel actinobacteria from marine sediment.</title>
        <authorList>
            <person name="Ng Z.Y."/>
            <person name="Tan G.Y.A."/>
        </authorList>
    </citation>
    <scope>NUCLEOTIDE SEQUENCE [LARGE SCALE GENOMIC DNA]</scope>
    <source>
        <strain evidence="6 7">TPS81</strain>
    </source>
</reference>
<dbReference type="Proteomes" id="UP000253318">
    <property type="component" value="Unassembled WGS sequence"/>
</dbReference>
<evidence type="ECO:0000313" key="7">
    <source>
        <dbReference type="Proteomes" id="UP000253318"/>
    </source>
</evidence>
<organism evidence="6 7">
    <name type="scientific">Marinitenerispora sediminis</name>
    <dbReference type="NCBI Taxonomy" id="1931232"/>
    <lineage>
        <taxon>Bacteria</taxon>
        <taxon>Bacillati</taxon>
        <taxon>Actinomycetota</taxon>
        <taxon>Actinomycetes</taxon>
        <taxon>Streptosporangiales</taxon>
        <taxon>Nocardiopsidaceae</taxon>
        <taxon>Marinitenerispora</taxon>
    </lineage>
</organism>
<keyword evidence="2 4" id="KW-0238">DNA-binding</keyword>
<dbReference type="PRINTS" id="PR00455">
    <property type="entry name" value="HTHTETR"/>
</dbReference>
<dbReference type="Gene3D" id="1.10.10.60">
    <property type="entry name" value="Homeodomain-like"/>
    <property type="match status" value="1"/>
</dbReference>
<keyword evidence="7" id="KW-1185">Reference proteome</keyword>
<accession>A0A368T7D9</accession>